<dbReference type="Proteomes" id="UP000218209">
    <property type="component" value="Unassembled WGS sequence"/>
</dbReference>
<reference evidence="2 3" key="1">
    <citation type="submission" date="2017-03" db="EMBL/GenBank/DDBJ databases">
        <title>WGS assembly of Porphyra umbilicalis.</title>
        <authorList>
            <person name="Brawley S.H."/>
            <person name="Blouin N.A."/>
            <person name="Ficko-Blean E."/>
            <person name="Wheeler G.L."/>
            <person name="Lohr M."/>
            <person name="Goodson H.V."/>
            <person name="Jenkins J.W."/>
            <person name="Blaby-Haas C.E."/>
            <person name="Helliwell K.E."/>
            <person name="Chan C."/>
            <person name="Marriage T."/>
            <person name="Bhattacharya D."/>
            <person name="Klein A.S."/>
            <person name="Badis Y."/>
            <person name="Brodie J."/>
            <person name="Cao Y."/>
            <person name="Collen J."/>
            <person name="Dittami S.M."/>
            <person name="Gachon C.M."/>
            <person name="Green B.R."/>
            <person name="Karpowicz S."/>
            <person name="Kim J.W."/>
            <person name="Kudahl U."/>
            <person name="Lin S."/>
            <person name="Michel G."/>
            <person name="Mittag M."/>
            <person name="Olson B.J."/>
            <person name="Pangilinan J."/>
            <person name="Peng Y."/>
            <person name="Qiu H."/>
            <person name="Shu S."/>
            <person name="Singer J.T."/>
            <person name="Smith A.G."/>
            <person name="Sprecher B.N."/>
            <person name="Wagner V."/>
            <person name="Wang W."/>
            <person name="Wang Z.-Y."/>
            <person name="Yan J."/>
            <person name="Yarish C."/>
            <person name="Zoeuner-Riek S."/>
            <person name="Zhuang Y."/>
            <person name="Zou Y."/>
            <person name="Lindquist E.A."/>
            <person name="Grimwood J."/>
            <person name="Barry K."/>
            <person name="Rokhsar D.S."/>
            <person name="Schmutz J."/>
            <person name="Stiller J.W."/>
            <person name="Grossman A.R."/>
            <person name="Prochnik S.E."/>
        </authorList>
    </citation>
    <scope>NUCLEOTIDE SEQUENCE [LARGE SCALE GENOMIC DNA]</scope>
    <source>
        <strain evidence="2">4086291</strain>
    </source>
</reference>
<evidence type="ECO:0000313" key="2">
    <source>
        <dbReference type="EMBL" id="OSX76085.1"/>
    </source>
</evidence>
<evidence type="ECO:0000256" key="1">
    <source>
        <dbReference type="SAM" id="MobiDB-lite"/>
    </source>
</evidence>
<feature type="compositionally biased region" description="Low complexity" evidence="1">
    <location>
        <begin position="258"/>
        <end position="271"/>
    </location>
</feature>
<feature type="region of interest" description="Disordered" evidence="1">
    <location>
        <begin position="258"/>
        <end position="283"/>
    </location>
</feature>
<evidence type="ECO:0008006" key="4">
    <source>
        <dbReference type="Google" id="ProtNLM"/>
    </source>
</evidence>
<dbReference type="EMBL" id="KV918880">
    <property type="protein sequence ID" value="OSX76085.1"/>
    <property type="molecule type" value="Genomic_DNA"/>
</dbReference>
<proteinExistence type="predicted"/>
<gene>
    <name evidence="2" type="ORF">BU14_0207s0004</name>
</gene>
<keyword evidence="3" id="KW-1185">Reference proteome</keyword>
<accession>A0A1X6P5R2</accession>
<evidence type="ECO:0000313" key="3">
    <source>
        <dbReference type="Proteomes" id="UP000218209"/>
    </source>
</evidence>
<sequence>MDTSTAILVATVPRGPAVVRVTPGGFCIVRGLGVPGGISGRSPVLSAIGLARPDVRDALKVGLVQALLDEAATPVYPPLGCAGGGLAGLGGGAGVAVGMVGAAFSAGGGGWQPRPALGCFPPGAAGGAAAAGQPFMLYPTGVGGAWLHPQGGRAGVAAAGAAAVGVVGGGIARRRGVPSRRPRADGGAAAEEPLPLDPNSAAYQRKVRNRLSAVRSNEKRRLRRLTAKAEAAAAAAAAAAGEGVATSATMAGASVAAAVAGGTAAPTSSAGLPGVRESSGTPA</sequence>
<protein>
    <recommendedName>
        <fullName evidence="4">BZIP domain-containing protein</fullName>
    </recommendedName>
</protein>
<feature type="region of interest" description="Disordered" evidence="1">
    <location>
        <begin position="173"/>
        <end position="198"/>
    </location>
</feature>
<dbReference type="AlphaFoldDB" id="A0A1X6P5R2"/>
<organism evidence="2 3">
    <name type="scientific">Porphyra umbilicalis</name>
    <name type="common">Purple laver</name>
    <name type="synonym">Red alga</name>
    <dbReference type="NCBI Taxonomy" id="2786"/>
    <lineage>
        <taxon>Eukaryota</taxon>
        <taxon>Rhodophyta</taxon>
        <taxon>Bangiophyceae</taxon>
        <taxon>Bangiales</taxon>
        <taxon>Bangiaceae</taxon>
        <taxon>Porphyra</taxon>
    </lineage>
</organism>
<name>A0A1X6P5R2_PORUM</name>